<dbReference type="Proteomes" id="UP000054988">
    <property type="component" value="Unassembled WGS sequence"/>
</dbReference>
<dbReference type="EMBL" id="LATX01001839">
    <property type="protein sequence ID" value="KTB37575.1"/>
    <property type="molecule type" value="Genomic_DNA"/>
</dbReference>
<gene>
    <name evidence="1" type="ORF">WG66_9848</name>
</gene>
<evidence type="ECO:0000313" key="1">
    <source>
        <dbReference type="EMBL" id="KTB37575.1"/>
    </source>
</evidence>
<organism evidence="1 2">
    <name type="scientific">Moniliophthora roreri</name>
    <name type="common">Frosty pod rot fungus</name>
    <name type="synonym">Monilia roreri</name>
    <dbReference type="NCBI Taxonomy" id="221103"/>
    <lineage>
        <taxon>Eukaryota</taxon>
        <taxon>Fungi</taxon>
        <taxon>Dikarya</taxon>
        <taxon>Basidiomycota</taxon>
        <taxon>Agaricomycotina</taxon>
        <taxon>Agaricomycetes</taxon>
        <taxon>Agaricomycetidae</taxon>
        <taxon>Agaricales</taxon>
        <taxon>Marasmiineae</taxon>
        <taxon>Marasmiaceae</taxon>
        <taxon>Moniliophthora</taxon>
    </lineage>
</organism>
<accession>A0A0W0FMM5</accession>
<proteinExistence type="predicted"/>
<evidence type="ECO:0000313" key="2">
    <source>
        <dbReference type="Proteomes" id="UP000054988"/>
    </source>
</evidence>
<dbReference type="AlphaFoldDB" id="A0A0W0FMM5"/>
<name>A0A0W0FMM5_MONRR</name>
<comment type="caution">
    <text evidence="1">The sequence shown here is derived from an EMBL/GenBank/DDBJ whole genome shotgun (WGS) entry which is preliminary data.</text>
</comment>
<protein>
    <submittedName>
        <fullName evidence="1">Uncharacterized protein</fullName>
    </submittedName>
</protein>
<reference evidence="1 2" key="1">
    <citation type="submission" date="2015-12" db="EMBL/GenBank/DDBJ databases">
        <title>Draft genome sequence of Moniliophthora roreri, the causal agent of frosty pod rot of cacao.</title>
        <authorList>
            <person name="Aime M.C."/>
            <person name="Diaz-Valderrama J.R."/>
            <person name="Kijpornyongpan T."/>
            <person name="Phillips-Mora W."/>
        </authorList>
    </citation>
    <scope>NUCLEOTIDE SEQUENCE [LARGE SCALE GENOMIC DNA]</scope>
    <source>
        <strain evidence="1 2">MCA 2952</strain>
    </source>
</reference>
<sequence>MATTVHTFDFWAALQRCIAIEKICLAQGISLNEMPLAHIFEQWFKLPTAAPKESTEEWLAQQKHYAKEFDDEQRHSSPQTNAEVLEVGMDRYWVKTQALYFGIRCKQPHFVLVPIYPQVHDPSTSTIDHVAIGHWVPETDQCGQHLIFWTAINDQSVSEFKFTAVIQPNAYLADEDLNTLAVKTWVGGHKVLGAVLVLKESLDTPGVIDVMDGDIPVIMESLGLILLKRQGGAPFPPILGLNPGFPITPASGLLPRSD</sequence>